<sequence length="95" mass="10409">MTRAKRSPRGAPWRIRLRAALAMADAALLELLDLIAAALDRRPASVALPALARRLSSSWNYHLQTARIRAYGPGRGLLAVIVRTTPASPDRKDRA</sequence>
<name>A0ABT4TIN3_9ACTN</name>
<evidence type="ECO:0000313" key="2">
    <source>
        <dbReference type="Proteomes" id="UP001165685"/>
    </source>
</evidence>
<proteinExistence type="predicted"/>
<comment type="caution">
    <text evidence="1">The sequence shown here is derived from an EMBL/GenBank/DDBJ whole genome shotgun (WGS) entry which is preliminary data.</text>
</comment>
<dbReference type="EMBL" id="JAQFWP010000012">
    <property type="protein sequence ID" value="MDA2804563.1"/>
    <property type="molecule type" value="Genomic_DNA"/>
</dbReference>
<accession>A0ABT4TIN3</accession>
<dbReference type="Proteomes" id="UP001165685">
    <property type="component" value="Unassembled WGS sequence"/>
</dbReference>
<organism evidence="1 2">
    <name type="scientific">Nocardiopsis suaedae</name>
    <dbReference type="NCBI Taxonomy" id="3018444"/>
    <lineage>
        <taxon>Bacteria</taxon>
        <taxon>Bacillati</taxon>
        <taxon>Actinomycetota</taxon>
        <taxon>Actinomycetes</taxon>
        <taxon>Streptosporangiales</taxon>
        <taxon>Nocardiopsidaceae</taxon>
        <taxon>Nocardiopsis</taxon>
    </lineage>
</organism>
<protein>
    <submittedName>
        <fullName evidence="1">Uncharacterized protein</fullName>
    </submittedName>
</protein>
<dbReference type="RefSeq" id="WP_270677126.1">
    <property type="nucleotide sequence ID" value="NZ_JAQFWP010000012.1"/>
</dbReference>
<evidence type="ECO:0000313" key="1">
    <source>
        <dbReference type="EMBL" id="MDA2804563.1"/>
    </source>
</evidence>
<gene>
    <name evidence="1" type="ORF">O4U47_08570</name>
</gene>
<reference evidence="1" key="1">
    <citation type="submission" date="2023-01" db="EMBL/GenBank/DDBJ databases">
        <title>Draft genome sequence of Nocardiopsis sp. LSu2-4 isolated from halophytes.</title>
        <authorList>
            <person name="Duangmal K."/>
            <person name="Chantavorakit T."/>
        </authorList>
    </citation>
    <scope>NUCLEOTIDE SEQUENCE</scope>
    <source>
        <strain evidence="1">LSu2-4</strain>
    </source>
</reference>
<keyword evidence="2" id="KW-1185">Reference proteome</keyword>